<comment type="subcellular location">
    <subcellularLocation>
        <location evidence="1">Cell envelope</location>
    </subcellularLocation>
</comment>
<dbReference type="InterPro" id="IPR000866">
    <property type="entry name" value="AhpC/TSA"/>
</dbReference>
<evidence type="ECO:0000256" key="4">
    <source>
        <dbReference type="ARBA" id="ARBA00023284"/>
    </source>
</evidence>
<sequence>MTPDRSPRSPASASAPVPAPRPLWQRALPPVLAGGVVAALGWALLRPAGEGSAGPLVGKAAPAFELTGLDGEAVRLSDYRGRPVVVNFWASWCGPCREEAPLFARLSARPDAPAVVGILFNETKEQNARNFIRDYRLNYPNLRDRGVETAMAYNVTGIPHTVFIDRDGVVQHLDRGGLDEARLNVGLAKIGVAALN</sequence>
<reference evidence="6" key="1">
    <citation type="submission" date="2024-03" db="EMBL/GenBank/DDBJ databases">
        <title>Deinococcus weizhi sp. nov., isolated from human skin.</title>
        <authorList>
            <person name="Wei Z."/>
            <person name="Tian F."/>
            <person name="Yang C."/>
            <person name="Xin L.T."/>
            <person name="Wen Z.J."/>
            <person name="Lan K.C."/>
            <person name="Yu L."/>
            <person name="Zhe W."/>
            <person name="Dan F.D."/>
            <person name="Jun W."/>
            <person name="Rui Z."/>
            <person name="Yong X.J."/>
            <person name="Ting Y."/>
            <person name="Wei X."/>
            <person name="Xu Z.G."/>
            <person name="Xin Z."/>
            <person name="Dong F.G."/>
            <person name="Ni X.M."/>
            <person name="Zheng M.G."/>
            <person name="Chun Y."/>
            <person name="Qian W.X."/>
        </authorList>
    </citation>
    <scope>NUCLEOTIDE SEQUENCE</scope>
    <source>
        <strain evidence="6">VB142</strain>
    </source>
</reference>
<dbReference type="PANTHER" id="PTHR42852">
    <property type="entry name" value="THIOL:DISULFIDE INTERCHANGE PROTEIN DSBE"/>
    <property type="match status" value="1"/>
</dbReference>
<evidence type="ECO:0000256" key="3">
    <source>
        <dbReference type="ARBA" id="ARBA00023157"/>
    </source>
</evidence>
<accession>A0AAU6Q555</accession>
<dbReference type="GO" id="GO:0016209">
    <property type="term" value="F:antioxidant activity"/>
    <property type="evidence" value="ECO:0007669"/>
    <property type="project" value="InterPro"/>
</dbReference>
<evidence type="ECO:0000313" key="6">
    <source>
        <dbReference type="EMBL" id="WYF45765.1"/>
    </source>
</evidence>
<dbReference type="SUPFAM" id="SSF52833">
    <property type="entry name" value="Thioredoxin-like"/>
    <property type="match status" value="1"/>
</dbReference>
<keyword evidence="4" id="KW-0676">Redox-active center</keyword>
<dbReference type="PROSITE" id="PS51352">
    <property type="entry name" value="THIOREDOXIN_2"/>
    <property type="match status" value="1"/>
</dbReference>
<dbReference type="InterPro" id="IPR017937">
    <property type="entry name" value="Thioredoxin_CS"/>
</dbReference>
<feature type="domain" description="Thioredoxin" evidence="5">
    <location>
        <begin position="55"/>
        <end position="195"/>
    </location>
</feature>
<evidence type="ECO:0000259" key="5">
    <source>
        <dbReference type="PROSITE" id="PS51352"/>
    </source>
</evidence>
<dbReference type="PANTHER" id="PTHR42852:SF6">
    <property type="entry name" value="THIOL:DISULFIDE INTERCHANGE PROTEIN DSBE"/>
    <property type="match status" value="1"/>
</dbReference>
<keyword evidence="3" id="KW-1015">Disulfide bond</keyword>
<organism evidence="6">
    <name type="scientific">Deinococcus sp. VB142</name>
    <dbReference type="NCBI Taxonomy" id="3112952"/>
    <lineage>
        <taxon>Bacteria</taxon>
        <taxon>Thermotogati</taxon>
        <taxon>Deinococcota</taxon>
        <taxon>Deinococci</taxon>
        <taxon>Deinococcales</taxon>
        <taxon>Deinococcaceae</taxon>
        <taxon>Deinococcus</taxon>
    </lineage>
</organism>
<dbReference type="GO" id="GO:0030313">
    <property type="term" value="C:cell envelope"/>
    <property type="evidence" value="ECO:0007669"/>
    <property type="project" value="UniProtKB-SubCell"/>
</dbReference>
<dbReference type="Pfam" id="PF00578">
    <property type="entry name" value="AhpC-TSA"/>
    <property type="match status" value="1"/>
</dbReference>
<keyword evidence="2" id="KW-0201">Cytochrome c-type biogenesis</keyword>
<dbReference type="GO" id="GO:0017004">
    <property type="term" value="P:cytochrome complex assembly"/>
    <property type="evidence" value="ECO:0007669"/>
    <property type="project" value="UniProtKB-KW"/>
</dbReference>
<dbReference type="PROSITE" id="PS00194">
    <property type="entry name" value="THIOREDOXIN_1"/>
    <property type="match status" value="1"/>
</dbReference>
<dbReference type="RefSeq" id="WP_339097085.1">
    <property type="nucleotide sequence ID" value="NZ_CP149782.1"/>
</dbReference>
<dbReference type="InterPro" id="IPR050553">
    <property type="entry name" value="Thioredoxin_ResA/DsbE_sf"/>
</dbReference>
<protein>
    <submittedName>
        <fullName evidence="6">TlpA disulfide reductase family protein</fullName>
    </submittedName>
</protein>
<dbReference type="EMBL" id="CP149782">
    <property type="protein sequence ID" value="WYF45765.1"/>
    <property type="molecule type" value="Genomic_DNA"/>
</dbReference>
<gene>
    <name evidence="6" type="ORF">WDJ50_06530</name>
</gene>
<dbReference type="InterPro" id="IPR013766">
    <property type="entry name" value="Thioredoxin_domain"/>
</dbReference>
<dbReference type="GO" id="GO:0016491">
    <property type="term" value="F:oxidoreductase activity"/>
    <property type="evidence" value="ECO:0007669"/>
    <property type="project" value="InterPro"/>
</dbReference>
<evidence type="ECO:0000256" key="2">
    <source>
        <dbReference type="ARBA" id="ARBA00022748"/>
    </source>
</evidence>
<dbReference type="Gene3D" id="3.40.30.10">
    <property type="entry name" value="Glutaredoxin"/>
    <property type="match status" value="1"/>
</dbReference>
<dbReference type="CDD" id="cd02966">
    <property type="entry name" value="TlpA_like_family"/>
    <property type="match status" value="1"/>
</dbReference>
<dbReference type="InterPro" id="IPR036249">
    <property type="entry name" value="Thioredoxin-like_sf"/>
</dbReference>
<dbReference type="AlphaFoldDB" id="A0AAU6Q555"/>
<evidence type="ECO:0000256" key="1">
    <source>
        <dbReference type="ARBA" id="ARBA00004196"/>
    </source>
</evidence>
<name>A0AAU6Q555_9DEIO</name>
<proteinExistence type="predicted"/>